<name>A0A9N9CSI9_9GLOM</name>
<dbReference type="Proteomes" id="UP000789739">
    <property type="component" value="Unassembled WGS sequence"/>
</dbReference>
<comment type="caution">
    <text evidence="1">The sequence shown here is derived from an EMBL/GenBank/DDBJ whole genome shotgun (WGS) entry which is preliminary data.</text>
</comment>
<keyword evidence="2" id="KW-1185">Reference proteome</keyword>
<gene>
    <name evidence="1" type="ORF">PBRASI_LOCUS8331</name>
</gene>
<evidence type="ECO:0000313" key="2">
    <source>
        <dbReference type="Proteomes" id="UP000789739"/>
    </source>
</evidence>
<sequence length="78" mass="8632">KVNASIVFSIAYLVSGIEKNCRIFQQTVSSFDEMLIDDNTDKLAVEADDSNTGNEDFSLNDDNIDLLFVRALNTLANV</sequence>
<organism evidence="1 2">
    <name type="scientific">Paraglomus brasilianum</name>
    <dbReference type="NCBI Taxonomy" id="144538"/>
    <lineage>
        <taxon>Eukaryota</taxon>
        <taxon>Fungi</taxon>
        <taxon>Fungi incertae sedis</taxon>
        <taxon>Mucoromycota</taxon>
        <taxon>Glomeromycotina</taxon>
        <taxon>Glomeromycetes</taxon>
        <taxon>Paraglomerales</taxon>
        <taxon>Paraglomeraceae</taxon>
        <taxon>Paraglomus</taxon>
    </lineage>
</organism>
<accession>A0A9N9CSI9</accession>
<dbReference type="AlphaFoldDB" id="A0A9N9CSI9"/>
<evidence type="ECO:0000313" key="1">
    <source>
        <dbReference type="EMBL" id="CAG8614036.1"/>
    </source>
</evidence>
<reference evidence="1" key="1">
    <citation type="submission" date="2021-06" db="EMBL/GenBank/DDBJ databases">
        <authorList>
            <person name="Kallberg Y."/>
            <person name="Tangrot J."/>
            <person name="Rosling A."/>
        </authorList>
    </citation>
    <scope>NUCLEOTIDE SEQUENCE</scope>
    <source>
        <strain evidence="1">BR232B</strain>
    </source>
</reference>
<feature type="non-terminal residue" evidence="1">
    <location>
        <position position="1"/>
    </location>
</feature>
<dbReference type="EMBL" id="CAJVPI010001464">
    <property type="protein sequence ID" value="CAG8614036.1"/>
    <property type="molecule type" value="Genomic_DNA"/>
</dbReference>
<proteinExistence type="predicted"/>
<dbReference type="OrthoDB" id="10375920at2759"/>
<protein>
    <submittedName>
        <fullName evidence="1">9629_t:CDS:1</fullName>
    </submittedName>
</protein>